<gene>
    <name evidence="9" type="primary">mptB</name>
    <name evidence="9" type="ORF">L1O03_05340</name>
</gene>
<sequence>MPTPRSSFLDALRATLPAAGLAGSRSAELHRPDHVGAAAERPIRSARLMGFMRWRWIGTIGALLIGLGGLGAGAVPVVGNPYSSFPGGALLSRMLHTSSMMVFLGVGLLVIAWVALAPYCGMSFHSERRPIGSVTLSHFFRTFLAWTLPLALTAPLFTQDIYSYLANGSIVRQGLDPYSAGPIDLLGTDHHLARSVPFIWAHSPSPYGPVALGFARVISAITHDSIVWGVYAHRVISILSLLVCAWALVHLGRRCGVPPLTALWLSVLNPLALLHLVGGIHNEALMLALLLSGLELGLRSFDRMGKEPQRILREPQTLLLFVASSVLISCAGMVKVSAFIALGFSGMCLARALRARHSGLVSLATAALVQLLILLATVCLVTVVTGIGLGWVTGQGGAVSIRSWLSLTTELGVIAGWFGMLLGLGDHTEAVLAITRSVGILIAGAFTVRMLFATYRGRIHVMGALGVSLVVIVVFFPVVHPWYALWAIFPLAAWANRTIFHGAVALYSGVICFVVLPRGLGLPPMTVFQIYLGFLLLLLVVVLGGRWLLSHRRLRRLH</sequence>
<organism evidence="9 10">
    <name type="scientific">Corynebacterium uropygiale</name>
    <dbReference type="NCBI Taxonomy" id="1775911"/>
    <lineage>
        <taxon>Bacteria</taxon>
        <taxon>Bacillati</taxon>
        <taxon>Actinomycetota</taxon>
        <taxon>Actinomycetes</taxon>
        <taxon>Mycobacteriales</taxon>
        <taxon>Corynebacteriaceae</taxon>
        <taxon>Corynebacterium</taxon>
    </lineage>
</organism>
<comment type="similarity">
    <text evidence="7">Belongs to the MptA/B family.</text>
</comment>
<feature type="transmembrane region" description="Helical" evidence="8">
    <location>
        <begin position="231"/>
        <end position="249"/>
    </location>
</feature>
<feature type="transmembrane region" description="Helical" evidence="8">
    <location>
        <begin position="528"/>
        <end position="549"/>
    </location>
</feature>
<feature type="transmembrane region" description="Helical" evidence="8">
    <location>
        <begin position="318"/>
        <end position="344"/>
    </location>
</feature>
<feature type="transmembrane region" description="Helical" evidence="8">
    <location>
        <begin position="54"/>
        <end position="78"/>
    </location>
</feature>
<keyword evidence="2 9" id="KW-0328">Glycosyltransferase</keyword>
<keyword evidence="10" id="KW-1185">Reference proteome</keyword>
<keyword evidence="6 8" id="KW-0472">Membrane</keyword>
<evidence type="ECO:0000256" key="5">
    <source>
        <dbReference type="ARBA" id="ARBA00022989"/>
    </source>
</evidence>
<keyword evidence="5 8" id="KW-1133">Transmembrane helix</keyword>
<evidence type="ECO:0000256" key="1">
    <source>
        <dbReference type="ARBA" id="ARBA00004141"/>
    </source>
</evidence>
<dbReference type="Pfam" id="PF26314">
    <property type="entry name" value="MptA_B_family"/>
    <property type="match status" value="1"/>
</dbReference>
<feature type="transmembrane region" description="Helical" evidence="8">
    <location>
        <begin position="139"/>
        <end position="157"/>
    </location>
</feature>
<accession>A0A9X1QQJ9</accession>
<dbReference type="GO" id="GO:0016020">
    <property type="term" value="C:membrane"/>
    <property type="evidence" value="ECO:0007669"/>
    <property type="project" value="UniProtKB-SubCell"/>
</dbReference>
<dbReference type="GO" id="GO:0016757">
    <property type="term" value="F:glycosyltransferase activity"/>
    <property type="evidence" value="ECO:0007669"/>
    <property type="project" value="UniProtKB-KW"/>
</dbReference>
<feature type="transmembrane region" description="Helical" evidence="8">
    <location>
        <begin position="98"/>
        <end position="119"/>
    </location>
</feature>
<evidence type="ECO:0000256" key="6">
    <source>
        <dbReference type="ARBA" id="ARBA00023136"/>
    </source>
</evidence>
<comment type="caution">
    <text evidence="9">The sequence shown here is derived from an EMBL/GenBank/DDBJ whole genome shotgun (WGS) entry which is preliminary data.</text>
</comment>
<keyword evidence="3" id="KW-0808">Transferase</keyword>
<name>A0A9X1QQJ9_9CORY</name>
<evidence type="ECO:0000256" key="7">
    <source>
        <dbReference type="ARBA" id="ARBA00043987"/>
    </source>
</evidence>
<protein>
    <submittedName>
        <fullName evidence="9">Polyprenol phosphomannose-dependent alpha 1,6 mannosyltransferase MptB</fullName>
    </submittedName>
</protein>
<feature type="transmembrane region" description="Helical" evidence="8">
    <location>
        <begin position="459"/>
        <end position="479"/>
    </location>
</feature>
<feature type="transmembrane region" description="Helical" evidence="8">
    <location>
        <begin position="404"/>
        <end position="424"/>
    </location>
</feature>
<feature type="transmembrane region" description="Helical" evidence="8">
    <location>
        <begin position="430"/>
        <end position="452"/>
    </location>
</feature>
<evidence type="ECO:0000313" key="9">
    <source>
        <dbReference type="EMBL" id="MCF4006602.1"/>
    </source>
</evidence>
<dbReference type="InterPro" id="IPR049829">
    <property type="entry name" value="MptA/B-like"/>
</dbReference>
<feature type="transmembrane region" description="Helical" evidence="8">
    <location>
        <begin position="499"/>
        <end position="516"/>
    </location>
</feature>
<evidence type="ECO:0000313" key="10">
    <source>
        <dbReference type="Proteomes" id="UP001139336"/>
    </source>
</evidence>
<dbReference type="NCBIfam" id="NF038066">
    <property type="entry name" value="MptB"/>
    <property type="match status" value="1"/>
</dbReference>
<proteinExistence type="inferred from homology"/>
<reference evidence="9" key="1">
    <citation type="submission" date="2022-01" db="EMBL/GenBank/DDBJ databases">
        <title>Corynebacterium sp. nov isolated from isolated from the feces of the greater white-fronted geese (Anser albifrons) at Poyang Lake, PR China.</title>
        <authorList>
            <person name="Liu Q."/>
        </authorList>
    </citation>
    <scope>NUCLEOTIDE SEQUENCE</scope>
    <source>
        <strain evidence="9">JCM 32435</strain>
    </source>
</reference>
<evidence type="ECO:0000256" key="4">
    <source>
        <dbReference type="ARBA" id="ARBA00022692"/>
    </source>
</evidence>
<evidence type="ECO:0000256" key="8">
    <source>
        <dbReference type="SAM" id="Phobius"/>
    </source>
</evidence>
<feature type="transmembrane region" description="Helical" evidence="8">
    <location>
        <begin position="256"/>
        <end position="274"/>
    </location>
</feature>
<evidence type="ECO:0000256" key="3">
    <source>
        <dbReference type="ARBA" id="ARBA00022679"/>
    </source>
</evidence>
<dbReference type="Proteomes" id="UP001139336">
    <property type="component" value="Unassembled WGS sequence"/>
</dbReference>
<dbReference type="EMBL" id="JAKGSI010000002">
    <property type="protein sequence ID" value="MCF4006602.1"/>
    <property type="molecule type" value="Genomic_DNA"/>
</dbReference>
<dbReference type="RefSeq" id="WP_236118390.1">
    <property type="nucleotide sequence ID" value="NZ_JAKGSI010000002.1"/>
</dbReference>
<comment type="subcellular location">
    <subcellularLocation>
        <location evidence="1">Membrane</location>
        <topology evidence="1">Multi-pass membrane protein</topology>
    </subcellularLocation>
</comment>
<dbReference type="AlphaFoldDB" id="A0A9X1QQJ9"/>
<evidence type="ECO:0000256" key="2">
    <source>
        <dbReference type="ARBA" id="ARBA00022676"/>
    </source>
</evidence>
<keyword evidence="4 8" id="KW-0812">Transmembrane</keyword>
<feature type="transmembrane region" description="Helical" evidence="8">
    <location>
        <begin position="364"/>
        <end position="392"/>
    </location>
</feature>